<evidence type="ECO:0000256" key="2">
    <source>
        <dbReference type="ARBA" id="ARBA00001946"/>
    </source>
</evidence>
<evidence type="ECO:0000256" key="15">
    <source>
        <dbReference type="ARBA" id="ARBA00022842"/>
    </source>
</evidence>
<name>A0A3N0VL04_9GAMM</name>
<feature type="binding site" evidence="19">
    <location>
        <position position="306"/>
    </location>
    <ligand>
        <name>phosphoenolpyruvate</name>
        <dbReference type="ChEBI" id="CHEBI:58702"/>
    </ligand>
</feature>
<organism evidence="24 25">
    <name type="scientific">Stagnimonas aquatica</name>
    <dbReference type="NCBI Taxonomy" id="2689987"/>
    <lineage>
        <taxon>Bacteria</taxon>
        <taxon>Pseudomonadati</taxon>
        <taxon>Pseudomonadota</taxon>
        <taxon>Gammaproteobacteria</taxon>
        <taxon>Nevskiales</taxon>
        <taxon>Nevskiaceae</taxon>
        <taxon>Stagnimonas</taxon>
    </lineage>
</organism>
<dbReference type="Proteomes" id="UP000282106">
    <property type="component" value="Unassembled WGS sequence"/>
</dbReference>
<reference evidence="24 25" key="1">
    <citation type="submission" date="2018-10" db="EMBL/GenBank/DDBJ databases">
        <authorList>
            <person name="Chen W.-M."/>
        </authorList>
    </citation>
    <scope>NUCLEOTIDE SEQUENCE [LARGE SCALE GENOMIC DNA]</scope>
    <source>
        <strain evidence="24 25">THS-13</strain>
    </source>
</reference>
<evidence type="ECO:0000256" key="16">
    <source>
        <dbReference type="ARBA" id="ARBA00033235"/>
    </source>
</evidence>
<evidence type="ECO:0000256" key="10">
    <source>
        <dbReference type="ARBA" id="ARBA00022597"/>
    </source>
</evidence>
<dbReference type="InterPro" id="IPR000121">
    <property type="entry name" value="PEP_util_C"/>
</dbReference>
<evidence type="ECO:0000313" key="24">
    <source>
        <dbReference type="EMBL" id="ROH93453.1"/>
    </source>
</evidence>
<dbReference type="GO" id="GO:0005737">
    <property type="term" value="C:cytoplasm"/>
    <property type="evidence" value="ECO:0007669"/>
    <property type="project" value="UniProtKB-SubCell"/>
</dbReference>
<keyword evidence="24" id="KW-0670">Pyruvate</keyword>
<keyword evidence="14 17" id="KW-0418">Kinase</keyword>
<dbReference type="SUPFAM" id="SSF47831">
    <property type="entry name" value="Enzyme I of the PEP:sugar phosphotransferase system HPr-binding (sub)domain"/>
    <property type="match status" value="1"/>
</dbReference>
<comment type="function">
    <text evidence="3 17">General (non sugar-specific) component of the phosphoenolpyruvate-dependent sugar phosphotransferase system (sugar PTS). This major carbohydrate active-transport system catalyzes the phosphorylation of incoming sugar substrates concomitantly with their translocation across the cell membrane. Enzyme I transfers the phosphoryl group from phosphoenolpyruvate (PEP) to the phosphoryl carrier protein (HPr).</text>
</comment>
<feature type="domain" description="PEP-utilising enzyme C-terminal" evidence="22">
    <location>
        <begin position="262"/>
        <end position="551"/>
    </location>
</feature>
<comment type="caution">
    <text evidence="24">The sequence shown here is derived from an EMBL/GenBank/DDBJ whole genome shotgun (WGS) entry which is preliminary data.</text>
</comment>
<dbReference type="NCBIfam" id="TIGR01417">
    <property type="entry name" value="PTS_I_fam"/>
    <property type="match status" value="1"/>
</dbReference>
<dbReference type="PIRSF" id="PIRSF000732">
    <property type="entry name" value="PTS_enzyme_I"/>
    <property type="match status" value="1"/>
</dbReference>
<evidence type="ECO:0000259" key="21">
    <source>
        <dbReference type="Pfam" id="PF00391"/>
    </source>
</evidence>
<keyword evidence="9 17" id="KW-0963">Cytoplasm</keyword>
<feature type="active site" description="Proton donor" evidence="18">
    <location>
        <position position="513"/>
    </location>
</feature>
<dbReference type="AlphaFoldDB" id="A0A3N0VL04"/>
<comment type="subcellular location">
    <subcellularLocation>
        <location evidence="4 17">Cytoplasm</location>
    </subcellularLocation>
</comment>
<keyword evidence="12 17" id="KW-0598">Phosphotransferase system</keyword>
<evidence type="ECO:0000256" key="4">
    <source>
        <dbReference type="ARBA" id="ARBA00004496"/>
    </source>
</evidence>
<dbReference type="GO" id="GO:0016301">
    <property type="term" value="F:kinase activity"/>
    <property type="evidence" value="ECO:0007669"/>
    <property type="project" value="UniProtKB-KW"/>
</dbReference>
<dbReference type="InterPro" id="IPR008731">
    <property type="entry name" value="PTS_EIN"/>
</dbReference>
<comment type="cofactor">
    <cofactor evidence="2 17 20">
        <name>Mg(2+)</name>
        <dbReference type="ChEBI" id="CHEBI:18420"/>
    </cofactor>
</comment>
<dbReference type="SUPFAM" id="SSF51621">
    <property type="entry name" value="Phosphoenolpyruvate/pyruvate domain"/>
    <property type="match status" value="1"/>
</dbReference>
<gene>
    <name evidence="24" type="primary">ptsP</name>
    <name evidence="24" type="ORF">ED208_02750</name>
</gene>
<evidence type="ECO:0000256" key="7">
    <source>
        <dbReference type="ARBA" id="ARBA00016544"/>
    </source>
</evidence>
<dbReference type="InterPro" id="IPR008279">
    <property type="entry name" value="PEP-util_enz_mobile_dom"/>
</dbReference>
<dbReference type="Gene3D" id="3.50.30.10">
    <property type="entry name" value="Phosphohistidine domain"/>
    <property type="match status" value="1"/>
</dbReference>
<dbReference type="InterPro" id="IPR015813">
    <property type="entry name" value="Pyrv/PenolPyrv_kinase-like_dom"/>
</dbReference>
<evidence type="ECO:0000256" key="14">
    <source>
        <dbReference type="ARBA" id="ARBA00022777"/>
    </source>
</evidence>
<evidence type="ECO:0000256" key="20">
    <source>
        <dbReference type="PIRSR" id="PIRSR000732-3"/>
    </source>
</evidence>
<dbReference type="InParanoid" id="A0A3N0VL04"/>
<dbReference type="InterPro" id="IPR024692">
    <property type="entry name" value="PTS_EI"/>
</dbReference>
<dbReference type="Pfam" id="PF05524">
    <property type="entry name" value="PEP-utilisers_N"/>
    <property type="match status" value="1"/>
</dbReference>
<sequence>MSLWLNGIGVSRGVAIGRALRLHASDLEIPERRLAAGDIEHEITRFYGAQRRARDELRSVREQIPLGTPGDIAAFIDTHLLMMDDRSIVDTTVANIRSHQINAEAALKKSRDVLVAVFEQMDDPYLKTRKDDVEHVVARIQRVLMKQAQPSAPAEGAPKFDIAEPTVIVADDITPADIILLSQQQVVAFITEFGGPLSHTAILARSLGIPAIVGLRDARRWLREGETVIVDGEQGHALADPDAQALDFFRAKQQRLAAERAQLDLIRDQPPVSRDGVKIRLLANIELPEDAAHAAGMGAEGVGLYRTEFLYMNRKDLPGEEEQYDAYAKVVSAVQGPITIRTLDLGADKQVDSGARLGPTPNNPALGLRAIRLCLKEPELFRTQVRALLRASRFGQMKIMLPMISSVGEFRQALAVIESARAQLLREGQVLADDVPVGAMIEVPAAALAAPMLARVARFFSIGTNDLIQYTLAIDRVDDEVNYLYDPLHPAVLQLIQRTIEAGVRAGIPVTMCGEMAGDVRYTRLLLGLGLQEFSMHPANVLEVKRAVLDADLRELHAKALRMLASADVEEQQSLIAAIGR</sequence>
<dbReference type="PANTHER" id="PTHR46244:SF3">
    <property type="entry name" value="PHOSPHOENOLPYRUVATE-PROTEIN PHOSPHOTRANSFERASE"/>
    <property type="match status" value="1"/>
</dbReference>
<keyword evidence="25" id="KW-1185">Reference proteome</keyword>
<proteinExistence type="inferred from homology"/>
<evidence type="ECO:0000256" key="17">
    <source>
        <dbReference type="PIRNR" id="PIRNR000732"/>
    </source>
</evidence>
<dbReference type="InterPro" id="IPR050499">
    <property type="entry name" value="PEP-utilizing_PTS_enzyme"/>
</dbReference>
<dbReference type="InterPro" id="IPR040442">
    <property type="entry name" value="Pyrv_kinase-like_dom_sf"/>
</dbReference>
<evidence type="ECO:0000256" key="1">
    <source>
        <dbReference type="ARBA" id="ARBA00000683"/>
    </source>
</evidence>
<evidence type="ECO:0000313" key="25">
    <source>
        <dbReference type="Proteomes" id="UP000282106"/>
    </source>
</evidence>
<evidence type="ECO:0000259" key="22">
    <source>
        <dbReference type="Pfam" id="PF02896"/>
    </source>
</evidence>
<comment type="catalytic activity">
    <reaction evidence="1 17">
        <text>L-histidyl-[protein] + phosphoenolpyruvate = N(pros)-phospho-L-histidyl-[protein] + pyruvate</text>
        <dbReference type="Rhea" id="RHEA:23880"/>
        <dbReference type="Rhea" id="RHEA-COMP:9745"/>
        <dbReference type="Rhea" id="RHEA-COMP:9746"/>
        <dbReference type="ChEBI" id="CHEBI:15361"/>
        <dbReference type="ChEBI" id="CHEBI:29979"/>
        <dbReference type="ChEBI" id="CHEBI:58702"/>
        <dbReference type="ChEBI" id="CHEBI:64837"/>
        <dbReference type="EC" id="2.7.3.9"/>
    </reaction>
</comment>
<dbReference type="FunCoup" id="A0A3N0VL04">
    <property type="interactions" value="366"/>
</dbReference>
<feature type="domain" description="PEP-utilising enzyme mobile" evidence="21">
    <location>
        <begin position="163"/>
        <end position="235"/>
    </location>
</feature>
<keyword evidence="11 17" id="KW-0808">Transferase</keyword>
<keyword evidence="8 17" id="KW-0813">Transport</keyword>
<dbReference type="GO" id="GO:0009401">
    <property type="term" value="P:phosphoenolpyruvate-dependent sugar phosphotransferase system"/>
    <property type="evidence" value="ECO:0007669"/>
    <property type="project" value="UniProtKB-KW"/>
</dbReference>
<feature type="binding site" evidence="19">
    <location>
        <position position="341"/>
    </location>
    <ligand>
        <name>phosphoenolpyruvate</name>
        <dbReference type="ChEBI" id="CHEBI:58702"/>
    </ligand>
</feature>
<keyword evidence="15 17" id="KW-0460">Magnesium</keyword>
<keyword evidence="13 17" id="KW-0479">Metal-binding</keyword>
<dbReference type="Gene3D" id="1.10.274.10">
    <property type="entry name" value="PtsI, HPr-binding domain"/>
    <property type="match status" value="1"/>
</dbReference>
<dbReference type="GO" id="GO:0046872">
    <property type="term" value="F:metal ion binding"/>
    <property type="evidence" value="ECO:0007669"/>
    <property type="project" value="UniProtKB-KW"/>
</dbReference>
<feature type="binding site" evidence="19">
    <location>
        <begin position="465"/>
        <end position="466"/>
    </location>
    <ligand>
        <name>phosphoenolpyruvate</name>
        <dbReference type="ChEBI" id="CHEBI:58702"/>
    </ligand>
</feature>
<dbReference type="InterPro" id="IPR006318">
    <property type="entry name" value="PTS_EI-like"/>
</dbReference>
<dbReference type="InterPro" id="IPR036618">
    <property type="entry name" value="PtsI_HPr-bd_sf"/>
</dbReference>
<evidence type="ECO:0000256" key="8">
    <source>
        <dbReference type="ARBA" id="ARBA00022448"/>
    </source>
</evidence>
<evidence type="ECO:0000256" key="5">
    <source>
        <dbReference type="ARBA" id="ARBA00007837"/>
    </source>
</evidence>
<protein>
    <recommendedName>
        <fullName evidence="7 17">Phosphoenolpyruvate-protein phosphotransferase</fullName>
        <ecNumber evidence="6 17">2.7.3.9</ecNumber>
    </recommendedName>
    <alternativeName>
        <fullName evidence="16 17">Phosphotransferase system, enzyme I</fullName>
    </alternativeName>
</protein>
<evidence type="ECO:0000256" key="18">
    <source>
        <dbReference type="PIRSR" id="PIRSR000732-1"/>
    </source>
</evidence>
<evidence type="ECO:0000256" key="19">
    <source>
        <dbReference type="PIRSR" id="PIRSR000732-2"/>
    </source>
</evidence>
<dbReference type="Pfam" id="PF00391">
    <property type="entry name" value="PEP-utilizers"/>
    <property type="match status" value="1"/>
</dbReference>
<evidence type="ECO:0000259" key="23">
    <source>
        <dbReference type="Pfam" id="PF05524"/>
    </source>
</evidence>
<evidence type="ECO:0000256" key="9">
    <source>
        <dbReference type="ARBA" id="ARBA00022490"/>
    </source>
</evidence>
<dbReference type="PANTHER" id="PTHR46244">
    <property type="entry name" value="PHOSPHOENOLPYRUVATE-PROTEIN PHOSPHOTRANSFERASE"/>
    <property type="match status" value="1"/>
</dbReference>
<dbReference type="InterPro" id="IPR036637">
    <property type="entry name" value="Phosphohistidine_dom_sf"/>
</dbReference>
<dbReference type="SUPFAM" id="SSF52009">
    <property type="entry name" value="Phosphohistidine domain"/>
    <property type="match status" value="1"/>
</dbReference>
<dbReference type="RefSeq" id="WP_123210308.1">
    <property type="nucleotide sequence ID" value="NZ_RJVO01000001.1"/>
</dbReference>
<evidence type="ECO:0000256" key="12">
    <source>
        <dbReference type="ARBA" id="ARBA00022683"/>
    </source>
</evidence>
<dbReference type="PRINTS" id="PR01736">
    <property type="entry name" value="PHPHTRNFRASE"/>
</dbReference>
<feature type="binding site" evidence="19">
    <location>
        <position position="476"/>
    </location>
    <ligand>
        <name>phosphoenolpyruvate</name>
        <dbReference type="ChEBI" id="CHEBI:58702"/>
    </ligand>
</feature>
<feature type="domain" description="Phosphotransferase system enzyme I N-terminal" evidence="23">
    <location>
        <begin position="6"/>
        <end position="129"/>
    </location>
</feature>
<keyword evidence="10 17" id="KW-0762">Sugar transport</keyword>
<dbReference type="Gene3D" id="3.20.20.60">
    <property type="entry name" value="Phosphoenolpyruvate-binding domains"/>
    <property type="match status" value="1"/>
</dbReference>
<evidence type="ECO:0000256" key="11">
    <source>
        <dbReference type="ARBA" id="ARBA00022679"/>
    </source>
</evidence>
<evidence type="ECO:0000256" key="3">
    <source>
        <dbReference type="ARBA" id="ARBA00002728"/>
    </source>
</evidence>
<feature type="active site" description="Tele-phosphohistidine intermediate" evidence="18">
    <location>
        <position position="199"/>
    </location>
</feature>
<dbReference type="EMBL" id="RJVO01000001">
    <property type="protein sequence ID" value="ROH93453.1"/>
    <property type="molecule type" value="Genomic_DNA"/>
</dbReference>
<feature type="binding site" evidence="20">
    <location>
        <position position="466"/>
    </location>
    <ligand>
        <name>Mg(2+)</name>
        <dbReference type="ChEBI" id="CHEBI:18420"/>
    </ligand>
</feature>
<dbReference type="Pfam" id="PF02896">
    <property type="entry name" value="PEP-utilizers_C"/>
    <property type="match status" value="1"/>
</dbReference>
<comment type="similarity">
    <text evidence="5 17">Belongs to the PEP-utilizing enzyme family.</text>
</comment>
<evidence type="ECO:0000256" key="13">
    <source>
        <dbReference type="ARBA" id="ARBA00022723"/>
    </source>
</evidence>
<evidence type="ECO:0000256" key="6">
    <source>
        <dbReference type="ARBA" id="ARBA00012232"/>
    </source>
</evidence>
<dbReference type="EC" id="2.7.3.9" evidence="6 17"/>
<feature type="binding site" evidence="20">
    <location>
        <position position="442"/>
    </location>
    <ligand>
        <name>Mg(2+)</name>
        <dbReference type="ChEBI" id="CHEBI:18420"/>
    </ligand>
</feature>
<accession>A0A3N0VL04</accession>
<dbReference type="GO" id="GO:0008965">
    <property type="term" value="F:phosphoenolpyruvate-protein phosphotransferase activity"/>
    <property type="evidence" value="ECO:0007669"/>
    <property type="project" value="UniProtKB-EC"/>
</dbReference>